<protein>
    <submittedName>
        <fullName evidence="2">Uncharacterized protein</fullName>
    </submittedName>
</protein>
<name>A0A6J5TWK8_PRUAR</name>
<evidence type="ECO:0000256" key="1">
    <source>
        <dbReference type="SAM" id="MobiDB-lite"/>
    </source>
</evidence>
<dbReference type="Proteomes" id="UP000507222">
    <property type="component" value="Unassembled WGS sequence"/>
</dbReference>
<reference evidence="2 3" key="1">
    <citation type="submission" date="2020-05" db="EMBL/GenBank/DDBJ databases">
        <authorList>
            <person name="Campoy J."/>
            <person name="Schneeberger K."/>
            <person name="Spophaly S."/>
        </authorList>
    </citation>
    <scope>NUCLEOTIDE SEQUENCE [LARGE SCALE GENOMIC DNA]</scope>
    <source>
        <strain evidence="2">PruArmRojPasFocal</strain>
    </source>
</reference>
<dbReference type="EMBL" id="CAEKDK010000002">
    <property type="protein sequence ID" value="CAB4268431.1"/>
    <property type="molecule type" value="Genomic_DNA"/>
</dbReference>
<dbReference type="AlphaFoldDB" id="A0A6J5TWK8"/>
<proteinExistence type="predicted"/>
<accession>A0A6J5TWK8</accession>
<gene>
    <name evidence="2" type="ORF">CURHAP_LOCUS11978</name>
</gene>
<feature type="region of interest" description="Disordered" evidence="1">
    <location>
        <begin position="78"/>
        <end position="101"/>
    </location>
</feature>
<sequence length="117" mass="12547">MLEEDEGSERGVLVFYELGIFLQHAEKWIGGGGRAGSLEDGMLRDWRALSWFGSKELEDVVYEVVGVEFGGVEKEVRDGVGGGKGRSRGGEGGGDKEVENRVGSNVGVGLKMGLKWG</sequence>
<organism evidence="2 3">
    <name type="scientific">Prunus armeniaca</name>
    <name type="common">Apricot</name>
    <name type="synonym">Armeniaca vulgaris</name>
    <dbReference type="NCBI Taxonomy" id="36596"/>
    <lineage>
        <taxon>Eukaryota</taxon>
        <taxon>Viridiplantae</taxon>
        <taxon>Streptophyta</taxon>
        <taxon>Embryophyta</taxon>
        <taxon>Tracheophyta</taxon>
        <taxon>Spermatophyta</taxon>
        <taxon>Magnoliopsida</taxon>
        <taxon>eudicotyledons</taxon>
        <taxon>Gunneridae</taxon>
        <taxon>Pentapetalae</taxon>
        <taxon>rosids</taxon>
        <taxon>fabids</taxon>
        <taxon>Rosales</taxon>
        <taxon>Rosaceae</taxon>
        <taxon>Amygdaloideae</taxon>
        <taxon>Amygdaleae</taxon>
        <taxon>Prunus</taxon>
    </lineage>
</organism>
<evidence type="ECO:0000313" key="3">
    <source>
        <dbReference type="Proteomes" id="UP000507222"/>
    </source>
</evidence>
<evidence type="ECO:0000313" key="2">
    <source>
        <dbReference type="EMBL" id="CAB4268431.1"/>
    </source>
</evidence>